<dbReference type="InterPro" id="IPR002035">
    <property type="entry name" value="VWF_A"/>
</dbReference>
<evidence type="ECO:0000259" key="2">
    <source>
        <dbReference type="PROSITE" id="PS50234"/>
    </source>
</evidence>
<evidence type="ECO:0000256" key="1">
    <source>
        <dbReference type="SAM" id="MobiDB-lite"/>
    </source>
</evidence>
<dbReference type="EMBL" id="SKBQ01000060">
    <property type="protein sequence ID" value="TPX09982.1"/>
    <property type="molecule type" value="Genomic_DNA"/>
</dbReference>
<protein>
    <recommendedName>
        <fullName evidence="2">VWFA domain-containing protein</fullName>
    </recommendedName>
</protein>
<proteinExistence type="predicted"/>
<feature type="compositionally biased region" description="Basic and acidic residues" evidence="1">
    <location>
        <begin position="29"/>
        <end position="38"/>
    </location>
</feature>
<dbReference type="AlphaFoldDB" id="A0A507AK98"/>
<dbReference type="SMART" id="SM00327">
    <property type="entry name" value="VWA"/>
    <property type="match status" value="1"/>
</dbReference>
<name>A0A507AK98_9PEZI</name>
<comment type="caution">
    <text evidence="3">The sequence shown here is derived from an EMBL/GenBank/DDBJ whole genome shotgun (WGS) entry which is preliminary data.</text>
</comment>
<dbReference type="GeneID" id="41976276"/>
<dbReference type="STRING" id="1093900.A0A507AK98"/>
<feature type="domain" description="VWFA" evidence="2">
    <location>
        <begin position="134"/>
        <end position="351"/>
    </location>
</feature>
<feature type="compositionally biased region" description="Low complexity" evidence="1">
    <location>
        <begin position="52"/>
        <end position="69"/>
    </location>
</feature>
<evidence type="ECO:0000313" key="4">
    <source>
        <dbReference type="Proteomes" id="UP000319257"/>
    </source>
</evidence>
<dbReference type="OrthoDB" id="2142040at2759"/>
<dbReference type="Gene3D" id="3.40.50.410">
    <property type="entry name" value="von Willebrand factor, type A domain"/>
    <property type="match status" value="1"/>
</dbReference>
<sequence length="378" mass="40484">MHSFSTTTTTTCPRTQTAMSTKRSVFGSIKDRLSKKSFEMGSPKSSSPIPLGRAAPSPTSASPSRGRSPLTNLSPATRRPRQEPPPPSYNEAINTPVVQPPQARDVSPSPSALSIGSLSITTPEDPYAFLSSFDTIFLIDDSGSMAGRSWREVKDVLLNIAPICTAHDTDGVDVYFLNHTGNSPADLANGKAAGGYRNITDEQTIEDLFRRVAPTRATLTGTALSHILGAYIRNYEARVAACGGDPDGTGVRPINVIVITDGAPTDDPEAVLRRWAGKLDKLDAPPHQVGIQFFQVGNEPGATEALRQLDDELAQAGNGRPAVRDMVDTVTWNARDGARRVLTADAILKTVLGAVVKRLDRSTVSAEEQRSNNLLSVR</sequence>
<reference evidence="3 4" key="1">
    <citation type="submission" date="2019-06" db="EMBL/GenBank/DDBJ databases">
        <title>Draft genome sequence of the filamentous fungus Phialemoniopsis curvata isolated from diesel fuel.</title>
        <authorList>
            <person name="Varaljay V.A."/>
            <person name="Lyon W.J."/>
            <person name="Crouch A.L."/>
            <person name="Drake C.E."/>
            <person name="Hollomon J.M."/>
            <person name="Nadeau L.J."/>
            <person name="Nunn H.S."/>
            <person name="Stevenson B.S."/>
            <person name="Bojanowski C.L."/>
            <person name="Crookes-Goodson W.J."/>
        </authorList>
    </citation>
    <scope>NUCLEOTIDE SEQUENCE [LARGE SCALE GENOMIC DNA]</scope>
    <source>
        <strain evidence="3 4">D216</strain>
    </source>
</reference>
<feature type="region of interest" description="Disordered" evidence="1">
    <location>
        <begin position="1"/>
        <end position="113"/>
    </location>
</feature>
<dbReference type="PANTHER" id="PTHR34706">
    <property type="entry name" value="SLR1338 PROTEIN"/>
    <property type="match status" value="1"/>
</dbReference>
<feature type="compositionally biased region" description="Low complexity" evidence="1">
    <location>
        <begin position="1"/>
        <end position="17"/>
    </location>
</feature>
<dbReference type="PANTHER" id="PTHR34706:SF1">
    <property type="entry name" value="VWFA DOMAIN-CONTAINING PROTEIN"/>
    <property type="match status" value="1"/>
</dbReference>
<dbReference type="RefSeq" id="XP_030991693.1">
    <property type="nucleotide sequence ID" value="XM_031143727.1"/>
</dbReference>
<gene>
    <name evidence="3" type="ORF">E0L32_008829</name>
</gene>
<organism evidence="3 4">
    <name type="scientific">Thyridium curvatum</name>
    <dbReference type="NCBI Taxonomy" id="1093900"/>
    <lineage>
        <taxon>Eukaryota</taxon>
        <taxon>Fungi</taxon>
        <taxon>Dikarya</taxon>
        <taxon>Ascomycota</taxon>
        <taxon>Pezizomycotina</taxon>
        <taxon>Sordariomycetes</taxon>
        <taxon>Sordariomycetidae</taxon>
        <taxon>Thyridiales</taxon>
        <taxon>Thyridiaceae</taxon>
        <taxon>Thyridium</taxon>
    </lineage>
</organism>
<accession>A0A507AK98</accession>
<dbReference type="InterPro" id="IPR036465">
    <property type="entry name" value="vWFA_dom_sf"/>
</dbReference>
<dbReference type="InParanoid" id="A0A507AK98"/>
<dbReference type="Proteomes" id="UP000319257">
    <property type="component" value="Unassembled WGS sequence"/>
</dbReference>
<evidence type="ECO:0000313" key="3">
    <source>
        <dbReference type="EMBL" id="TPX09982.1"/>
    </source>
</evidence>
<dbReference type="PROSITE" id="PS50234">
    <property type="entry name" value="VWFA"/>
    <property type="match status" value="1"/>
</dbReference>
<dbReference type="Pfam" id="PF00092">
    <property type="entry name" value="VWA"/>
    <property type="match status" value="1"/>
</dbReference>
<dbReference type="SUPFAM" id="SSF53300">
    <property type="entry name" value="vWA-like"/>
    <property type="match status" value="1"/>
</dbReference>
<keyword evidence="4" id="KW-1185">Reference proteome</keyword>